<dbReference type="Gene3D" id="3.30.40.10">
    <property type="entry name" value="Zinc/RING finger domain, C3HC4 (zinc finger)"/>
    <property type="match status" value="1"/>
</dbReference>
<evidence type="ECO:0000256" key="3">
    <source>
        <dbReference type="SAM" id="Phobius"/>
    </source>
</evidence>
<keyword evidence="3" id="KW-0472">Membrane</keyword>
<proteinExistence type="predicted"/>
<keyword evidence="3" id="KW-1133">Transmembrane helix</keyword>
<organism evidence="5 6">
    <name type="scientific">Chara braunii</name>
    <name type="common">Braun's stonewort</name>
    <dbReference type="NCBI Taxonomy" id="69332"/>
    <lineage>
        <taxon>Eukaryota</taxon>
        <taxon>Viridiplantae</taxon>
        <taxon>Streptophyta</taxon>
        <taxon>Charophyceae</taxon>
        <taxon>Charales</taxon>
        <taxon>Characeae</taxon>
        <taxon>Chara</taxon>
    </lineage>
</organism>
<dbReference type="Proteomes" id="UP000265515">
    <property type="component" value="Unassembled WGS sequence"/>
</dbReference>
<evidence type="ECO:0000256" key="1">
    <source>
        <dbReference type="PROSITE-ProRule" id="PRU00175"/>
    </source>
</evidence>
<protein>
    <recommendedName>
        <fullName evidence="4">RING-type domain-containing protein</fullName>
    </recommendedName>
</protein>
<comment type="caution">
    <text evidence="5">The sequence shown here is derived from an EMBL/GenBank/DDBJ whole genome shotgun (WGS) entry which is preliminary data.</text>
</comment>
<dbReference type="PANTHER" id="PTHR46225">
    <property type="entry name" value="C3H4 TYPE ZINC FINGER PROTEIN"/>
    <property type="match status" value="1"/>
</dbReference>
<keyword evidence="3" id="KW-0812">Transmembrane</keyword>
<dbReference type="AlphaFoldDB" id="A0A388KJ61"/>
<feature type="domain" description="RING-type" evidence="4">
    <location>
        <begin position="340"/>
        <end position="381"/>
    </location>
</feature>
<dbReference type="SUPFAM" id="SSF57850">
    <property type="entry name" value="RING/U-box"/>
    <property type="match status" value="1"/>
</dbReference>
<sequence>MYSNVVLVIELIITLAQITASVVVLAISWDTTRKSPLDGWIIGYTVGCVATLPLLYWRYRHRYVRQPEQPVDSLVSFSRVSLSPSAVTSTSSGILHSGVSTSANNDGVGDGSSRNLSSASGRSASGGASSRIDDSRFRRAVGASGGVPSLETVIAMDGRQRVVFSRLHDDTRLVLLVERFKILLDGFFAVWFVVGNVWMFGSSHESGHADSVYWLCLVFLVFSFIGYAMPFILCATICCCLPCIIALMGYTEEPMAGKGAAQETITRLPIYKFHSSAPDPEEVPILRTSGQQGRGAGRGETGDIEAGKDSDSDNESVPITGGFLVDSSAKKPVSAEDAMCCICLGRYTEGVELRLLPCEHHFHVPCVDTWLKINAICPLCKKEIVSQDTPTASSAESPQGSGAIRAPNASGEPHSGTPQAAAPGTDNRWNSDDPPPPAGRDMLDIV</sequence>
<dbReference type="STRING" id="69332.A0A388KJ61"/>
<evidence type="ECO:0000259" key="4">
    <source>
        <dbReference type="PROSITE" id="PS50089"/>
    </source>
</evidence>
<dbReference type="InterPro" id="IPR013083">
    <property type="entry name" value="Znf_RING/FYVE/PHD"/>
</dbReference>
<evidence type="ECO:0000313" key="5">
    <source>
        <dbReference type="EMBL" id="GBG70038.1"/>
    </source>
</evidence>
<dbReference type="PANTHER" id="PTHR46225:SF19">
    <property type="entry name" value="RING-TYPE DOMAIN-CONTAINING PROTEIN"/>
    <property type="match status" value="1"/>
</dbReference>
<dbReference type="SMART" id="SM00184">
    <property type="entry name" value="RING"/>
    <property type="match status" value="1"/>
</dbReference>
<dbReference type="GO" id="GO:0008270">
    <property type="term" value="F:zinc ion binding"/>
    <property type="evidence" value="ECO:0007669"/>
    <property type="project" value="UniProtKB-KW"/>
</dbReference>
<feature type="compositionally biased region" description="Polar residues" evidence="2">
    <location>
        <begin position="390"/>
        <end position="400"/>
    </location>
</feature>
<dbReference type="OrthoDB" id="9984778at2759"/>
<feature type="region of interest" description="Disordered" evidence="2">
    <location>
        <begin position="275"/>
        <end position="317"/>
    </location>
</feature>
<accession>A0A388KJ61</accession>
<dbReference type="Gramene" id="GBG70038">
    <property type="protein sequence ID" value="GBG70038"/>
    <property type="gene ID" value="CBR_g4866"/>
</dbReference>
<keyword evidence="1" id="KW-0862">Zinc</keyword>
<keyword evidence="1" id="KW-0863">Zinc-finger</keyword>
<evidence type="ECO:0000256" key="2">
    <source>
        <dbReference type="SAM" id="MobiDB-lite"/>
    </source>
</evidence>
<evidence type="ECO:0000313" key="6">
    <source>
        <dbReference type="Proteomes" id="UP000265515"/>
    </source>
</evidence>
<feature type="region of interest" description="Disordered" evidence="2">
    <location>
        <begin position="390"/>
        <end position="446"/>
    </location>
</feature>
<keyword evidence="6" id="KW-1185">Reference proteome</keyword>
<feature type="compositionally biased region" description="Low complexity" evidence="2">
    <location>
        <begin position="111"/>
        <end position="130"/>
    </location>
</feature>
<feature type="transmembrane region" description="Helical" evidence="3">
    <location>
        <begin position="41"/>
        <end position="59"/>
    </location>
</feature>
<feature type="transmembrane region" description="Helical" evidence="3">
    <location>
        <begin position="182"/>
        <end position="200"/>
    </location>
</feature>
<dbReference type="OMA" id="LLMEHMS"/>
<dbReference type="InterPro" id="IPR001841">
    <property type="entry name" value="Znf_RING"/>
</dbReference>
<name>A0A388KJ61_CHABU</name>
<keyword evidence="1" id="KW-0479">Metal-binding</keyword>
<dbReference type="EMBL" id="BFEA01000124">
    <property type="protein sequence ID" value="GBG70038.1"/>
    <property type="molecule type" value="Genomic_DNA"/>
</dbReference>
<feature type="transmembrane region" description="Helical" evidence="3">
    <location>
        <begin position="7"/>
        <end position="29"/>
    </location>
</feature>
<feature type="transmembrane region" description="Helical" evidence="3">
    <location>
        <begin position="212"/>
        <end position="245"/>
    </location>
</feature>
<reference evidence="5 6" key="1">
    <citation type="journal article" date="2018" name="Cell">
        <title>The Chara Genome: Secondary Complexity and Implications for Plant Terrestrialization.</title>
        <authorList>
            <person name="Nishiyama T."/>
            <person name="Sakayama H."/>
            <person name="Vries J.D."/>
            <person name="Buschmann H."/>
            <person name="Saint-Marcoux D."/>
            <person name="Ullrich K.K."/>
            <person name="Haas F.B."/>
            <person name="Vanderstraeten L."/>
            <person name="Becker D."/>
            <person name="Lang D."/>
            <person name="Vosolsobe S."/>
            <person name="Rombauts S."/>
            <person name="Wilhelmsson P.K.I."/>
            <person name="Janitza P."/>
            <person name="Kern R."/>
            <person name="Heyl A."/>
            <person name="Rumpler F."/>
            <person name="Villalobos L.I.A.C."/>
            <person name="Clay J.M."/>
            <person name="Skokan R."/>
            <person name="Toyoda A."/>
            <person name="Suzuki Y."/>
            <person name="Kagoshima H."/>
            <person name="Schijlen E."/>
            <person name="Tajeshwar N."/>
            <person name="Catarino B."/>
            <person name="Hetherington A.J."/>
            <person name="Saltykova A."/>
            <person name="Bonnot C."/>
            <person name="Breuninger H."/>
            <person name="Symeonidi A."/>
            <person name="Radhakrishnan G.V."/>
            <person name="Van Nieuwerburgh F."/>
            <person name="Deforce D."/>
            <person name="Chang C."/>
            <person name="Karol K.G."/>
            <person name="Hedrich R."/>
            <person name="Ulvskov P."/>
            <person name="Glockner G."/>
            <person name="Delwiche C.F."/>
            <person name="Petrasek J."/>
            <person name="Van de Peer Y."/>
            <person name="Friml J."/>
            <person name="Beilby M."/>
            <person name="Dolan L."/>
            <person name="Kohara Y."/>
            <person name="Sugano S."/>
            <person name="Fujiyama A."/>
            <person name="Delaux P.-M."/>
            <person name="Quint M."/>
            <person name="TheiBen G."/>
            <person name="Hagemann M."/>
            <person name="Harholt J."/>
            <person name="Dunand C."/>
            <person name="Zachgo S."/>
            <person name="Langdale J."/>
            <person name="Maumus F."/>
            <person name="Straeten D.V.D."/>
            <person name="Gould S.B."/>
            <person name="Rensing S.A."/>
        </authorList>
    </citation>
    <scope>NUCLEOTIDE SEQUENCE [LARGE SCALE GENOMIC DNA]</scope>
    <source>
        <strain evidence="5 6">S276</strain>
    </source>
</reference>
<dbReference type="PROSITE" id="PS50089">
    <property type="entry name" value="ZF_RING_2"/>
    <property type="match status" value="1"/>
</dbReference>
<dbReference type="Pfam" id="PF13639">
    <property type="entry name" value="zf-RING_2"/>
    <property type="match status" value="1"/>
</dbReference>
<gene>
    <name evidence="5" type="ORF">CBR_g4866</name>
</gene>
<feature type="region of interest" description="Disordered" evidence="2">
    <location>
        <begin position="104"/>
        <end position="131"/>
    </location>
</feature>